<dbReference type="InterPro" id="IPR020846">
    <property type="entry name" value="MFS_dom"/>
</dbReference>
<dbReference type="InterPro" id="IPR011701">
    <property type="entry name" value="MFS"/>
</dbReference>
<dbReference type="Gene3D" id="2.60.40.1120">
    <property type="entry name" value="Carboxypeptidase-like, regulatory domain"/>
    <property type="match status" value="1"/>
</dbReference>
<dbReference type="PROSITE" id="PS00216">
    <property type="entry name" value="SUGAR_TRANSPORT_1"/>
    <property type="match status" value="1"/>
</dbReference>
<reference evidence="10 11" key="1">
    <citation type="submission" date="2019-02" db="EMBL/GenBank/DDBJ databases">
        <title>Sequencing the genomes of 1000 actinobacteria strains.</title>
        <authorList>
            <person name="Klenk H.-P."/>
        </authorList>
    </citation>
    <scope>NUCLEOTIDE SEQUENCE [LARGE SCALE GENOMIC DNA]</scope>
    <source>
        <strain evidence="10 11">DSM 45779</strain>
    </source>
</reference>
<dbReference type="AlphaFoldDB" id="A0A4Q7UYD5"/>
<comment type="caution">
    <text evidence="10">The sequence shown here is derived from an EMBL/GenBank/DDBJ whole genome shotgun (WGS) entry which is preliminary data.</text>
</comment>
<dbReference type="Pfam" id="PF13620">
    <property type="entry name" value="CarboxypepD_reg"/>
    <property type="match status" value="1"/>
</dbReference>
<feature type="transmembrane region" description="Helical" evidence="8">
    <location>
        <begin position="75"/>
        <end position="93"/>
    </location>
</feature>
<keyword evidence="6 8" id="KW-0472">Membrane</keyword>
<dbReference type="EMBL" id="SHKL01000001">
    <property type="protein sequence ID" value="RZT85991.1"/>
    <property type="molecule type" value="Genomic_DNA"/>
</dbReference>
<protein>
    <submittedName>
        <fullName evidence="10">EmrB/QacA subfamily drug resistance transporter</fullName>
    </submittedName>
</protein>
<feature type="compositionally biased region" description="Low complexity" evidence="7">
    <location>
        <begin position="479"/>
        <end position="497"/>
    </location>
</feature>
<proteinExistence type="predicted"/>
<dbReference type="Pfam" id="PF07690">
    <property type="entry name" value="MFS_1"/>
    <property type="match status" value="1"/>
</dbReference>
<dbReference type="Proteomes" id="UP000291591">
    <property type="component" value="Unassembled WGS sequence"/>
</dbReference>
<keyword evidence="5 8" id="KW-1133">Transmembrane helix</keyword>
<evidence type="ECO:0000256" key="4">
    <source>
        <dbReference type="ARBA" id="ARBA00022692"/>
    </source>
</evidence>
<dbReference type="GO" id="GO:0022857">
    <property type="term" value="F:transmembrane transporter activity"/>
    <property type="evidence" value="ECO:0007669"/>
    <property type="project" value="InterPro"/>
</dbReference>
<keyword evidence="4 8" id="KW-0812">Transmembrane</keyword>
<organism evidence="10 11">
    <name type="scientific">Pseudonocardia sediminis</name>
    <dbReference type="NCBI Taxonomy" id="1397368"/>
    <lineage>
        <taxon>Bacteria</taxon>
        <taxon>Bacillati</taxon>
        <taxon>Actinomycetota</taxon>
        <taxon>Actinomycetes</taxon>
        <taxon>Pseudonocardiales</taxon>
        <taxon>Pseudonocardiaceae</taxon>
        <taxon>Pseudonocardia</taxon>
    </lineage>
</organism>
<dbReference type="PROSITE" id="PS50850">
    <property type="entry name" value="MFS"/>
    <property type="match status" value="1"/>
</dbReference>
<feature type="region of interest" description="Disordered" evidence="7">
    <location>
        <begin position="465"/>
        <end position="530"/>
    </location>
</feature>
<feature type="transmembrane region" description="Helical" evidence="8">
    <location>
        <begin position="408"/>
        <end position="427"/>
    </location>
</feature>
<evidence type="ECO:0000259" key="9">
    <source>
        <dbReference type="PROSITE" id="PS50850"/>
    </source>
</evidence>
<dbReference type="PANTHER" id="PTHR42718">
    <property type="entry name" value="MAJOR FACILITATOR SUPERFAMILY MULTIDRUG TRANSPORTER MFSC"/>
    <property type="match status" value="1"/>
</dbReference>
<comment type="subcellular location">
    <subcellularLocation>
        <location evidence="1">Cell membrane</location>
        <topology evidence="1">Multi-pass membrane protein</topology>
    </subcellularLocation>
</comment>
<keyword evidence="3" id="KW-1003">Cell membrane</keyword>
<keyword evidence="11" id="KW-1185">Reference proteome</keyword>
<gene>
    <name evidence="10" type="ORF">EV383_2879</name>
</gene>
<feature type="transmembrane region" description="Helical" evidence="8">
    <location>
        <begin position="267"/>
        <end position="290"/>
    </location>
</feature>
<feature type="transmembrane region" description="Helical" evidence="8">
    <location>
        <begin position="439"/>
        <end position="462"/>
    </location>
</feature>
<feature type="transmembrane region" description="Helical" evidence="8">
    <location>
        <begin position="296"/>
        <end position="319"/>
    </location>
</feature>
<evidence type="ECO:0000313" key="10">
    <source>
        <dbReference type="EMBL" id="RZT85991.1"/>
    </source>
</evidence>
<feature type="transmembrane region" description="Helical" evidence="8">
    <location>
        <begin position="197"/>
        <end position="217"/>
    </location>
</feature>
<dbReference type="PANTHER" id="PTHR42718:SF46">
    <property type="entry name" value="BLR6921 PROTEIN"/>
    <property type="match status" value="1"/>
</dbReference>
<feature type="transmembrane region" description="Helical" evidence="8">
    <location>
        <begin position="134"/>
        <end position="155"/>
    </location>
</feature>
<feature type="transmembrane region" description="Helical" evidence="8">
    <location>
        <begin position="48"/>
        <end position="68"/>
    </location>
</feature>
<dbReference type="RefSeq" id="WP_130290366.1">
    <property type="nucleotide sequence ID" value="NZ_SHKL01000001.1"/>
</dbReference>
<dbReference type="GO" id="GO:0005886">
    <property type="term" value="C:plasma membrane"/>
    <property type="evidence" value="ECO:0007669"/>
    <property type="project" value="UniProtKB-SubCell"/>
</dbReference>
<feature type="domain" description="Major facilitator superfamily (MFS) profile" evidence="9">
    <location>
        <begin position="10"/>
        <end position="466"/>
    </location>
</feature>
<evidence type="ECO:0000256" key="8">
    <source>
        <dbReference type="SAM" id="Phobius"/>
    </source>
</evidence>
<dbReference type="InterPro" id="IPR036259">
    <property type="entry name" value="MFS_trans_sf"/>
</dbReference>
<dbReference type="CDD" id="cd17321">
    <property type="entry name" value="MFS_MMR_MDR_like"/>
    <property type="match status" value="1"/>
</dbReference>
<evidence type="ECO:0000313" key="11">
    <source>
        <dbReference type="Proteomes" id="UP000291591"/>
    </source>
</evidence>
<dbReference type="Gene3D" id="1.20.1250.20">
    <property type="entry name" value="MFS general substrate transporter like domains"/>
    <property type="match status" value="1"/>
</dbReference>
<feature type="transmembrane region" description="Helical" evidence="8">
    <location>
        <begin position="167"/>
        <end position="185"/>
    </location>
</feature>
<dbReference type="SUPFAM" id="SSF49478">
    <property type="entry name" value="Cna protein B-type domain"/>
    <property type="match status" value="1"/>
</dbReference>
<accession>A0A4Q7UYD5</accession>
<dbReference type="OrthoDB" id="4080117at2"/>
<evidence type="ECO:0000256" key="3">
    <source>
        <dbReference type="ARBA" id="ARBA00022475"/>
    </source>
</evidence>
<feature type="transmembrane region" description="Helical" evidence="8">
    <location>
        <begin position="229"/>
        <end position="246"/>
    </location>
</feature>
<feature type="transmembrane region" description="Helical" evidence="8">
    <location>
        <begin position="356"/>
        <end position="375"/>
    </location>
</feature>
<feature type="transmembrane region" description="Helical" evidence="8">
    <location>
        <begin position="7"/>
        <end position="28"/>
    </location>
</feature>
<keyword evidence="2" id="KW-0813">Transport</keyword>
<evidence type="ECO:0000256" key="6">
    <source>
        <dbReference type="ARBA" id="ARBA00023136"/>
    </source>
</evidence>
<name>A0A4Q7UYD5_PSEST</name>
<evidence type="ECO:0000256" key="5">
    <source>
        <dbReference type="ARBA" id="ARBA00022989"/>
    </source>
</evidence>
<feature type="transmembrane region" description="Helical" evidence="8">
    <location>
        <begin position="331"/>
        <end position="350"/>
    </location>
</feature>
<evidence type="ECO:0000256" key="1">
    <source>
        <dbReference type="ARBA" id="ARBA00004651"/>
    </source>
</evidence>
<feature type="transmembrane region" description="Helical" evidence="8">
    <location>
        <begin position="99"/>
        <end position="122"/>
    </location>
</feature>
<evidence type="ECO:0000256" key="2">
    <source>
        <dbReference type="ARBA" id="ARBA00022448"/>
    </source>
</evidence>
<dbReference type="SUPFAM" id="SSF103473">
    <property type="entry name" value="MFS general substrate transporter"/>
    <property type="match status" value="1"/>
</dbReference>
<dbReference type="InterPro" id="IPR005829">
    <property type="entry name" value="Sugar_transporter_CS"/>
</dbReference>
<sequence>MTTSARRWWILAVIGIAQLMVILDNTIVNIALPSAQMDLDFSDPQRQWIVTAYALSFGSLLLLGGRLADVFGRRGAFMTGLVGFAVASVLGGLSPNFEVLVAARVLQGVFGALLAPAALSLLTTTFPGGKDRATAFGVFSALAGSGAAVGLLLGGALTEYVDWRWCMYVNAVFAVAALVGALTFMPKVPAPENRPQLDITGTILASAGLFGLVYGLGSAETDGWSSLPVYAFLAAGVVLLTVFVIVQRRVRSPLLPLRVLLDRYRGGSFLTILTLTLGMFSLSLFLTYVLQQNLGFSPMLSGVAFLPMVASIVLTSTTLPRVVLPRTGPKPLIIVGLLLASGAMFWLSFLDSGSTYAGSIAGPMVMMGLGMGTAMSTSINTATLGVEPRDAGVASATVNTMQQVGGSVGTALLSSVAGTAGAAYVVTAGESPLDATLHGYAVAFLVTSVVFVVAAVVCGSIVPSGRPHRVRTDAEEAADATAAAATSDAATSDAATADGGGTDGSTASPAPGPDPAFEPVVPGRVTEPGPALVGQVHGTTEATAGTVLTLIDATNGRQVARAVTEADGRYRLDAPRPGSYTVVARAPGHRPVAERHSLTAEAQEVPVRLEPLATLPA</sequence>
<evidence type="ECO:0000256" key="7">
    <source>
        <dbReference type="SAM" id="MobiDB-lite"/>
    </source>
</evidence>
<dbReference type="Gene3D" id="1.20.1720.10">
    <property type="entry name" value="Multidrug resistance protein D"/>
    <property type="match status" value="1"/>
</dbReference>